<dbReference type="Pfam" id="PF03328">
    <property type="entry name" value="HpcH_HpaI"/>
    <property type="match status" value="1"/>
</dbReference>
<evidence type="ECO:0000256" key="1">
    <source>
        <dbReference type="ARBA" id="ARBA00001946"/>
    </source>
</evidence>
<dbReference type="PANTHER" id="PTHR32308:SF0">
    <property type="entry name" value="HPCH_HPAI ALDOLASE_CITRATE LYASE DOMAIN-CONTAINING PROTEIN"/>
    <property type="match status" value="1"/>
</dbReference>
<dbReference type="PANTHER" id="PTHR32308">
    <property type="entry name" value="LYASE BETA SUBUNIT, PUTATIVE (AFU_ORTHOLOGUE AFUA_4G13030)-RELATED"/>
    <property type="match status" value="1"/>
</dbReference>
<dbReference type="GO" id="GO:0000287">
    <property type="term" value="F:magnesium ion binding"/>
    <property type="evidence" value="ECO:0007669"/>
    <property type="project" value="TreeGrafter"/>
</dbReference>
<dbReference type="AlphaFoldDB" id="A0A375CRE7"/>
<gene>
    <name evidence="7" type="ORF">CBM2589_U20066</name>
</gene>
<reference evidence="8" key="1">
    <citation type="submission" date="2018-01" db="EMBL/GenBank/DDBJ databases">
        <authorList>
            <person name="Gaut B.S."/>
            <person name="Morton B.R."/>
            <person name="Clegg M.T."/>
            <person name="Duvall M.R."/>
        </authorList>
    </citation>
    <scope>NUCLEOTIDE SEQUENCE [LARGE SCALE GENOMIC DNA]</scope>
</reference>
<dbReference type="GO" id="GO:0003824">
    <property type="term" value="F:catalytic activity"/>
    <property type="evidence" value="ECO:0007669"/>
    <property type="project" value="InterPro"/>
</dbReference>
<evidence type="ECO:0000259" key="6">
    <source>
        <dbReference type="Pfam" id="PF03328"/>
    </source>
</evidence>
<dbReference type="RefSeq" id="WP_116343219.1">
    <property type="nucleotide sequence ID" value="NZ_OFSP01000079.1"/>
</dbReference>
<dbReference type="PIRSF" id="PIRSF015582">
    <property type="entry name" value="Cit_lyase_B"/>
    <property type="match status" value="1"/>
</dbReference>
<evidence type="ECO:0000256" key="5">
    <source>
        <dbReference type="PIRSR" id="PIRSR015582-2"/>
    </source>
</evidence>
<evidence type="ECO:0000256" key="4">
    <source>
        <dbReference type="PIRSR" id="PIRSR015582-1"/>
    </source>
</evidence>
<feature type="binding site" evidence="5">
    <location>
        <position position="163"/>
    </location>
    <ligand>
        <name>Mg(2+)</name>
        <dbReference type="ChEBI" id="CHEBI:18420"/>
    </ligand>
</feature>
<dbReference type="Proteomes" id="UP000256297">
    <property type="component" value="Unassembled WGS sequence"/>
</dbReference>
<dbReference type="EMBL" id="OFSP01000079">
    <property type="protein sequence ID" value="SOY78005.1"/>
    <property type="molecule type" value="Genomic_DNA"/>
</dbReference>
<dbReference type="GO" id="GO:0006107">
    <property type="term" value="P:oxaloacetate metabolic process"/>
    <property type="evidence" value="ECO:0007669"/>
    <property type="project" value="TreeGrafter"/>
</dbReference>
<feature type="domain" description="HpcH/HpaI aldolase/citrate lyase" evidence="6">
    <location>
        <begin position="10"/>
        <end position="235"/>
    </location>
</feature>
<dbReference type="Gene3D" id="3.20.20.60">
    <property type="entry name" value="Phosphoenolpyruvate-binding domains"/>
    <property type="match status" value="1"/>
</dbReference>
<evidence type="ECO:0000313" key="7">
    <source>
        <dbReference type="EMBL" id="SOY78005.1"/>
    </source>
</evidence>
<accession>A0A375CRE7</accession>
<organism evidence="7 8">
    <name type="scientific">Cupriavidus taiwanensis</name>
    <dbReference type="NCBI Taxonomy" id="164546"/>
    <lineage>
        <taxon>Bacteria</taxon>
        <taxon>Pseudomonadati</taxon>
        <taxon>Pseudomonadota</taxon>
        <taxon>Betaproteobacteria</taxon>
        <taxon>Burkholderiales</taxon>
        <taxon>Burkholderiaceae</taxon>
        <taxon>Cupriavidus</taxon>
    </lineage>
</organism>
<comment type="caution">
    <text evidence="7">The sequence shown here is derived from an EMBL/GenBank/DDBJ whole genome shotgun (WGS) entry which is preliminary data.</text>
</comment>
<dbReference type="SUPFAM" id="SSF51621">
    <property type="entry name" value="Phosphoenolpyruvate/pyruvate domain"/>
    <property type="match status" value="1"/>
</dbReference>
<evidence type="ECO:0000256" key="2">
    <source>
        <dbReference type="ARBA" id="ARBA00022723"/>
    </source>
</evidence>
<feature type="binding site" evidence="5">
    <location>
        <position position="136"/>
    </location>
    <ligand>
        <name>Mg(2+)</name>
        <dbReference type="ChEBI" id="CHEBI:18420"/>
    </ligand>
</feature>
<comment type="cofactor">
    <cofactor evidence="1">
        <name>Mg(2+)</name>
        <dbReference type="ChEBI" id="CHEBI:18420"/>
    </cofactor>
</comment>
<name>A0A375CRE7_9BURK</name>
<feature type="binding site" evidence="4">
    <location>
        <position position="72"/>
    </location>
    <ligand>
        <name>substrate</name>
    </ligand>
</feature>
<dbReference type="InterPro" id="IPR040442">
    <property type="entry name" value="Pyrv_kinase-like_dom_sf"/>
</dbReference>
<evidence type="ECO:0000313" key="8">
    <source>
        <dbReference type="Proteomes" id="UP000256297"/>
    </source>
</evidence>
<dbReference type="InterPro" id="IPR015813">
    <property type="entry name" value="Pyrv/PenolPyrv_kinase-like_dom"/>
</dbReference>
<protein>
    <recommendedName>
        <fullName evidence="6">HpcH/HpaI aldolase/citrate lyase domain-containing protein</fullName>
    </recommendedName>
</protein>
<keyword evidence="3 5" id="KW-0460">Magnesium</keyword>
<dbReference type="InterPro" id="IPR011206">
    <property type="entry name" value="Citrate_lyase_beta/mcl1/mcl2"/>
</dbReference>
<keyword evidence="2 5" id="KW-0479">Metal-binding</keyword>
<dbReference type="InterPro" id="IPR005000">
    <property type="entry name" value="Aldolase/citrate-lyase_domain"/>
</dbReference>
<sequence length="298" mass="32203">MHDNLPQRLRSLLFVPADSDRKLASSLKSAADGLVFDLEDAIPEPGKDDARRKLVAFLEQHRASMDPAVLVRVNGLASGHILRDLAAVIPHRPNAIVLPKCRSVEDVHRLCDFLAAFECALLEDRWEVSIIAMATESSEGVFGLSSYRNAPMRLRALMWGVEDLAADLGAFSSHAGTELTAPFSVARTMCLLAAAQAGIDAIDAVSTSLSDPAKIGEESAQAKRDGFSAKAAAHPSHIDAINQAFIPQEAEIRWARQVVESFSRVGASGVARLGNAMIDRPHLRLAHRILCHADESGY</sequence>
<proteinExistence type="predicted"/>
<evidence type="ECO:0000256" key="3">
    <source>
        <dbReference type="ARBA" id="ARBA00022842"/>
    </source>
</evidence>
<feature type="binding site" evidence="4">
    <location>
        <position position="136"/>
    </location>
    <ligand>
        <name>substrate</name>
    </ligand>
</feature>